<evidence type="ECO:0000313" key="10">
    <source>
        <dbReference type="EMBL" id="REL31370.1"/>
    </source>
</evidence>
<feature type="transmembrane region" description="Helical" evidence="8">
    <location>
        <begin position="213"/>
        <end position="234"/>
    </location>
</feature>
<dbReference type="Proteomes" id="UP000256899">
    <property type="component" value="Unassembled WGS sequence"/>
</dbReference>
<dbReference type="InterPro" id="IPR037185">
    <property type="entry name" value="EmrE-like"/>
</dbReference>
<feature type="transmembrane region" description="Helical" evidence="8">
    <location>
        <begin position="76"/>
        <end position="96"/>
    </location>
</feature>
<dbReference type="AlphaFoldDB" id="A0A3E0U3Q7"/>
<dbReference type="PANTHER" id="PTHR22911:SF137">
    <property type="entry name" value="SOLUTE CARRIER FAMILY 35 MEMBER G2-RELATED"/>
    <property type="match status" value="1"/>
</dbReference>
<keyword evidence="5 8" id="KW-0812">Transmembrane</keyword>
<name>A0A3E0U3Q7_9GAMM</name>
<comment type="subcellular location">
    <subcellularLocation>
        <location evidence="1">Cell membrane</location>
        <topology evidence="1">Multi-pass membrane protein</topology>
    </subcellularLocation>
</comment>
<dbReference type="EMBL" id="QUOT01000001">
    <property type="protein sequence ID" value="REL31370.1"/>
    <property type="molecule type" value="Genomic_DNA"/>
</dbReference>
<reference evidence="11" key="1">
    <citation type="submission" date="2018-08" db="EMBL/GenBank/DDBJ databases">
        <title>Thalassotalea euphylliae genome.</title>
        <authorList>
            <person name="Summers S."/>
            <person name="Rice S.A."/>
            <person name="Freckelton M.L."/>
            <person name="Nedved B.T."/>
            <person name="Hadfield M.G."/>
        </authorList>
    </citation>
    <scope>NUCLEOTIDE SEQUENCE [LARGE SCALE GENOMIC DNA]</scope>
    <source>
        <strain evidence="11">H3</strain>
    </source>
</reference>
<evidence type="ECO:0000256" key="1">
    <source>
        <dbReference type="ARBA" id="ARBA00004651"/>
    </source>
</evidence>
<dbReference type="GO" id="GO:0005886">
    <property type="term" value="C:plasma membrane"/>
    <property type="evidence" value="ECO:0007669"/>
    <property type="project" value="UniProtKB-SubCell"/>
</dbReference>
<evidence type="ECO:0000256" key="4">
    <source>
        <dbReference type="ARBA" id="ARBA00022475"/>
    </source>
</evidence>
<organism evidence="10 11">
    <name type="scientific">Thalassotalea euphylliae</name>
    <dbReference type="NCBI Taxonomy" id="1655234"/>
    <lineage>
        <taxon>Bacteria</taxon>
        <taxon>Pseudomonadati</taxon>
        <taxon>Pseudomonadota</taxon>
        <taxon>Gammaproteobacteria</taxon>
        <taxon>Alteromonadales</taxon>
        <taxon>Colwelliaceae</taxon>
        <taxon>Thalassotalea</taxon>
    </lineage>
</organism>
<evidence type="ECO:0000256" key="2">
    <source>
        <dbReference type="ARBA" id="ARBA00007362"/>
    </source>
</evidence>
<dbReference type="InterPro" id="IPR000620">
    <property type="entry name" value="EamA_dom"/>
</dbReference>
<keyword evidence="7 8" id="KW-0472">Membrane</keyword>
<evidence type="ECO:0000256" key="7">
    <source>
        <dbReference type="ARBA" id="ARBA00023136"/>
    </source>
</evidence>
<keyword evidence="4" id="KW-1003">Cell membrane</keyword>
<feature type="transmembrane region" description="Helical" evidence="8">
    <location>
        <begin position="154"/>
        <end position="171"/>
    </location>
</feature>
<evidence type="ECO:0000259" key="9">
    <source>
        <dbReference type="Pfam" id="PF00892"/>
    </source>
</evidence>
<gene>
    <name evidence="10" type="primary">rarD</name>
    <name evidence="10" type="ORF">DXX94_11950</name>
</gene>
<keyword evidence="3" id="KW-0813">Transport</keyword>
<comment type="similarity">
    <text evidence="2">Belongs to the EamA transporter family.</text>
</comment>
<keyword evidence="11" id="KW-1185">Reference proteome</keyword>
<comment type="caution">
    <text evidence="10">The sequence shown here is derived from an EMBL/GenBank/DDBJ whole genome shotgun (WGS) entry which is preliminary data.</text>
</comment>
<dbReference type="Pfam" id="PF00892">
    <property type="entry name" value="EamA"/>
    <property type="match status" value="1"/>
</dbReference>
<feature type="transmembrane region" description="Helical" evidence="8">
    <location>
        <begin position="132"/>
        <end position="148"/>
    </location>
</feature>
<proteinExistence type="inferred from homology"/>
<accession>A0A3E0U3Q7</accession>
<dbReference type="NCBIfam" id="TIGR00688">
    <property type="entry name" value="rarD"/>
    <property type="match status" value="1"/>
</dbReference>
<feature type="transmembrane region" description="Helical" evidence="8">
    <location>
        <begin position="12"/>
        <end position="31"/>
    </location>
</feature>
<keyword evidence="6 8" id="KW-1133">Transmembrane helix</keyword>
<feature type="domain" description="EamA" evidence="9">
    <location>
        <begin position="12"/>
        <end position="146"/>
    </location>
</feature>
<evidence type="ECO:0000256" key="8">
    <source>
        <dbReference type="SAM" id="Phobius"/>
    </source>
</evidence>
<protein>
    <submittedName>
        <fullName evidence="10">EamA family transporter RarD</fullName>
    </submittedName>
</protein>
<evidence type="ECO:0000313" key="11">
    <source>
        <dbReference type="Proteomes" id="UP000256899"/>
    </source>
</evidence>
<sequence length="303" mass="32910">MPNSSASAQTNSGIINALAAYFMWGLAPIYFKALTAVGATEILIHRVVWSTLLLLVIVVAIRKWQPFISTITNKKVVASLAVTATLLGSNWYIFIWAVNNDHLLDASLGYYINPIFNVALGMIFLGERLRKWQGVAVALAIVGVLIQVAVLGTIPVISLVLAATFGIYGLVRKKLHVDSFVGLLIESLLLLPVALLGWLFFVSSDTSNMANNAWTLNTMLVLAGVVTTAPLLCFTAAAKRLTLASLGFFQYIGPSIMFMLATFYYQETLEPAKLATFACIWLALLVYSADSLRARKANKAVSS</sequence>
<feature type="transmembrane region" description="Helical" evidence="8">
    <location>
        <begin position="271"/>
        <end position="289"/>
    </location>
</feature>
<dbReference type="RefSeq" id="WP_116016153.1">
    <property type="nucleotide sequence ID" value="NZ_QUOT01000001.1"/>
</dbReference>
<dbReference type="PANTHER" id="PTHR22911">
    <property type="entry name" value="ACYL-MALONYL CONDENSING ENZYME-RELATED"/>
    <property type="match status" value="1"/>
</dbReference>
<evidence type="ECO:0000256" key="6">
    <source>
        <dbReference type="ARBA" id="ARBA00022989"/>
    </source>
</evidence>
<feature type="transmembrane region" description="Helical" evidence="8">
    <location>
        <begin position="108"/>
        <end position="125"/>
    </location>
</feature>
<feature type="transmembrane region" description="Helical" evidence="8">
    <location>
        <begin position="43"/>
        <end position="64"/>
    </location>
</feature>
<evidence type="ECO:0000256" key="3">
    <source>
        <dbReference type="ARBA" id="ARBA00022448"/>
    </source>
</evidence>
<dbReference type="InterPro" id="IPR004626">
    <property type="entry name" value="RarD"/>
</dbReference>
<feature type="transmembrane region" description="Helical" evidence="8">
    <location>
        <begin position="183"/>
        <end position="201"/>
    </location>
</feature>
<evidence type="ECO:0000256" key="5">
    <source>
        <dbReference type="ARBA" id="ARBA00022692"/>
    </source>
</evidence>
<dbReference type="SUPFAM" id="SSF103481">
    <property type="entry name" value="Multidrug resistance efflux transporter EmrE"/>
    <property type="match status" value="2"/>
</dbReference>
<feature type="transmembrane region" description="Helical" evidence="8">
    <location>
        <begin position="241"/>
        <end position="265"/>
    </location>
</feature>